<dbReference type="AlphaFoldDB" id="A0AB39PVZ5"/>
<accession>A0AB39PVZ5</accession>
<dbReference type="EMBL" id="CP163439">
    <property type="protein sequence ID" value="XDQ34947.1"/>
    <property type="molecule type" value="Genomic_DNA"/>
</dbReference>
<protein>
    <submittedName>
        <fullName evidence="1">Uncharacterized protein</fullName>
    </submittedName>
</protein>
<sequence length="76" mass="8559">MDASRVGGSYIWDYAYDHPQTWHRHILRIVFPEHSAADLPRLPGSSSVTYYPVDPETEEGKLDLLLGYIKDGPAEG</sequence>
<dbReference type="RefSeq" id="WP_369169522.1">
    <property type="nucleotide sequence ID" value="NZ_CP163439.1"/>
</dbReference>
<proteinExistence type="predicted"/>
<evidence type="ECO:0000313" key="1">
    <source>
        <dbReference type="EMBL" id="XDQ34947.1"/>
    </source>
</evidence>
<gene>
    <name evidence="1" type="ORF">AB5J49_17265</name>
</gene>
<reference evidence="1" key="1">
    <citation type="submission" date="2024-07" db="EMBL/GenBank/DDBJ databases">
        <authorList>
            <person name="Yu S.T."/>
        </authorList>
    </citation>
    <scope>NUCLEOTIDE SEQUENCE</scope>
    <source>
        <strain evidence="1">R28</strain>
    </source>
</reference>
<name>A0AB39PVZ5_9ACTN</name>
<organism evidence="1">
    <name type="scientific">Streptomyces sp. R28</name>
    <dbReference type="NCBI Taxonomy" id="3238628"/>
    <lineage>
        <taxon>Bacteria</taxon>
        <taxon>Bacillati</taxon>
        <taxon>Actinomycetota</taxon>
        <taxon>Actinomycetes</taxon>
        <taxon>Kitasatosporales</taxon>
        <taxon>Streptomycetaceae</taxon>
        <taxon>Streptomyces</taxon>
    </lineage>
</organism>